<organism evidence="4 5">
    <name type="scientific">Silurus meridionalis</name>
    <name type="common">Southern catfish</name>
    <name type="synonym">Silurus soldatovi meridionalis</name>
    <dbReference type="NCBI Taxonomy" id="175797"/>
    <lineage>
        <taxon>Eukaryota</taxon>
        <taxon>Metazoa</taxon>
        <taxon>Chordata</taxon>
        <taxon>Craniata</taxon>
        <taxon>Vertebrata</taxon>
        <taxon>Euteleostomi</taxon>
        <taxon>Actinopterygii</taxon>
        <taxon>Neopterygii</taxon>
        <taxon>Teleostei</taxon>
        <taxon>Ostariophysi</taxon>
        <taxon>Siluriformes</taxon>
        <taxon>Siluridae</taxon>
        <taxon>Silurus</taxon>
    </lineage>
</organism>
<keyword evidence="5" id="KW-1185">Reference proteome</keyword>
<dbReference type="PANTHER" id="PTHR15715">
    <property type="entry name" value="CENTROSOMAL PROTEIN OF 170 KDA"/>
    <property type="match status" value="1"/>
</dbReference>
<evidence type="ECO:0008006" key="6">
    <source>
        <dbReference type="Google" id="ProtNLM"/>
    </source>
</evidence>
<feature type="transmembrane region" description="Helical" evidence="3">
    <location>
        <begin position="381"/>
        <end position="401"/>
    </location>
</feature>
<feature type="region of interest" description="Disordered" evidence="2">
    <location>
        <begin position="1"/>
        <end position="28"/>
    </location>
</feature>
<evidence type="ECO:0000256" key="2">
    <source>
        <dbReference type="SAM" id="MobiDB-lite"/>
    </source>
</evidence>
<keyword evidence="3" id="KW-0812">Transmembrane</keyword>
<dbReference type="AlphaFoldDB" id="A0A8T0BL52"/>
<sequence>MKKKTHSCGKEREREREREREMCESKTAGRRVCVRTPSLSSVKTMDGLRLPPLTEEVLDSTEESTDLKAGAKSMDEQMMEKECEKAKMEGEEKEKNEKQKKSEEEELEELRAQILHLLLELEETRDTSQKHEENSTELQNLLEEERLASAHQAEAFTRQIQCLQAQLFSVQQEMEGVEQQKVELQEEVLTLQQATEEYELETVTLRAEIAMKSQRREEERRREGDVEQLKEEFSHLKSECEMLKNTNRKLTEKLHMLQRTGSGGVECGEKKTVIGGSSSPSGLVDACVQKNISFDGKPLTPTSLSSGFSETLSLRDQLKQAEERAEQLQRQCDGVRTELRDLQHLFETSQKERDELELELLHCREELQKLTEERQFCTESAVLSLPFLGMIVIMAILWCCWSELASKPITGR</sequence>
<dbReference type="InterPro" id="IPR051176">
    <property type="entry name" value="Cent_Immune-Sig_Mod"/>
</dbReference>
<keyword evidence="3" id="KW-0472">Membrane</keyword>
<name>A0A8T0BL52_SILME</name>
<reference evidence="4" key="1">
    <citation type="submission" date="2020-08" db="EMBL/GenBank/DDBJ databases">
        <title>Chromosome-level assembly of Southern catfish (Silurus meridionalis) provides insights into visual adaptation to the nocturnal and benthic lifestyles.</title>
        <authorList>
            <person name="Zhang Y."/>
            <person name="Wang D."/>
            <person name="Peng Z."/>
        </authorList>
    </citation>
    <scope>NUCLEOTIDE SEQUENCE</scope>
    <source>
        <strain evidence="4">SWU-2019-XX</strain>
        <tissue evidence="4">Muscle</tissue>
    </source>
</reference>
<evidence type="ECO:0000256" key="1">
    <source>
        <dbReference type="SAM" id="Coils"/>
    </source>
</evidence>
<dbReference type="PANTHER" id="PTHR15715:SF26">
    <property type="entry name" value="COILED-COIL DOMAIN-CONTAINING PROTEIN 136"/>
    <property type="match status" value="1"/>
</dbReference>
<keyword evidence="1" id="KW-0175">Coiled coil</keyword>
<dbReference type="GO" id="GO:0002080">
    <property type="term" value="C:acrosomal membrane"/>
    <property type="evidence" value="ECO:0007669"/>
    <property type="project" value="TreeGrafter"/>
</dbReference>
<evidence type="ECO:0000256" key="3">
    <source>
        <dbReference type="SAM" id="Phobius"/>
    </source>
</evidence>
<feature type="compositionally biased region" description="Basic and acidic residues" evidence="2">
    <location>
        <begin position="8"/>
        <end position="24"/>
    </location>
</feature>
<dbReference type="GO" id="GO:0007338">
    <property type="term" value="P:single fertilization"/>
    <property type="evidence" value="ECO:0007669"/>
    <property type="project" value="TreeGrafter"/>
</dbReference>
<evidence type="ECO:0000313" key="5">
    <source>
        <dbReference type="Proteomes" id="UP000606274"/>
    </source>
</evidence>
<feature type="compositionally biased region" description="Basic and acidic residues" evidence="2">
    <location>
        <begin position="73"/>
        <end position="103"/>
    </location>
</feature>
<feature type="coiled-coil region" evidence="1">
    <location>
        <begin position="226"/>
        <end position="260"/>
    </location>
</feature>
<dbReference type="GO" id="GO:0001675">
    <property type="term" value="P:acrosome assembly"/>
    <property type="evidence" value="ECO:0007669"/>
    <property type="project" value="TreeGrafter"/>
</dbReference>
<dbReference type="Gene3D" id="1.20.5.1160">
    <property type="entry name" value="Vasodilator-stimulated phosphoprotein"/>
    <property type="match status" value="1"/>
</dbReference>
<protein>
    <recommendedName>
        <fullName evidence="6">Coiled-coil domain-containing protein 136-like</fullName>
    </recommendedName>
</protein>
<dbReference type="EMBL" id="JABFDY010000005">
    <property type="protein sequence ID" value="KAF7707784.1"/>
    <property type="molecule type" value="Genomic_DNA"/>
</dbReference>
<evidence type="ECO:0000313" key="4">
    <source>
        <dbReference type="EMBL" id="KAF7707784.1"/>
    </source>
</evidence>
<comment type="caution">
    <text evidence="4">The sequence shown here is derived from an EMBL/GenBank/DDBJ whole genome shotgun (WGS) entry which is preliminary data.</text>
</comment>
<gene>
    <name evidence="4" type="ORF">HF521_019002</name>
</gene>
<feature type="coiled-coil region" evidence="1">
    <location>
        <begin position="311"/>
        <end position="373"/>
    </location>
</feature>
<keyword evidence="3" id="KW-1133">Transmembrane helix</keyword>
<proteinExistence type="predicted"/>
<accession>A0A8T0BL52</accession>
<feature type="region of interest" description="Disordered" evidence="2">
    <location>
        <begin position="43"/>
        <end position="106"/>
    </location>
</feature>
<dbReference type="Proteomes" id="UP000606274">
    <property type="component" value="Unassembled WGS sequence"/>
</dbReference>